<reference evidence="1 2" key="1">
    <citation type="journal article" date="2022" name="Front. Cell. Infect. Microbiol.">
        <title>The Genomes of Two Strains of Taenia crassiceps the Animal Model for the Study of Human Cysticercosis.</title>
        <authorList>
            <person name="Bobes R.J."/>
            <person name="Estrada K."/>
            <person name="Rios-Valencia D.G."/>
            <person name="Calderon-Gallegos A."/>
            <person name="de la Torre P."/>
            <person name="Carrero J.C."/>
            <person name="Sanchez-Flores A."/>
            <person name="Laclette J.P."/>
        </authorList>
    </citation>
    <scope>NUCLEOTIDE SEQUENCE [LARGE SCALE GENOMIC DNA]</scope>
    <source>
        <strain evidence="1">WFUcys</strain>
    </source>
</reference>
<organism evidence="1 2">
    <name type="scientific">Taenia crassiceps</name>
    <dbReference type="NCBI Taxonomy" id="6207"/>
    <lineage>
        <taxon>Eukaryota</taxon>
        <taxon>Metazoa</taxon>
        <taxon>Spiralia</taxon>
        <taxon>Lophotrochozoa</taxon>
        <taxon>Platyhelminthes</taxon>
        <taxon>Cestoda</taxon>
        <taxon>Eucestoda</taxon>
        <taxon>Cyclophyllidea</taxon>
        <taxon>Taeniidae</taxon>
        <taxon>Taenia</taxon>
    </lineage>
</organism>
<evidence type="ECO:0000313" key="1">
    <source>
        <dbReference type="EMBL" id="KAL5105657.1"/>
    </source>
</evidence>
<name>A0ABR4Q7L7_9CEST</name>
<dbReference type="EMBL" id="JAKROA010000007">
    <property type="protein sequence ID" value="KAL5105657.1"/>
    <property type="molecule type" value="Genomic_DNA"/>
</dbReference>
<protein>
    <submittedName>
        <fullName evidence="1">Uncharacterized protein</fullName>
    </submittedName>
</protein>
<sequence>MGGGSGIRTLGDHACCVTQGGKKTVEGGLWSLISSQRQLLRSFVPSTHSVSKQEGTVFCQQAVANTEQVAGRHERHAACVCMWHLSDCEALLCCSVLMELCTSIILSVSRSVNRIGSPFMVSHLGASEMTSSSG</sequence>
<evidence type="ECO:0000313" key="2">
    <source>
        <dbReference type="Proteomes" id="UP001651158"/>
    </source>
</evidence>
<comment type="caution">
    <text evidence="1">The sequence shown here is derived from an EMBL/GenBank/DDBJ whole genome shotgun (WGS) entry which is preliminary data.</text>
</comment>
<gene>
    <name evidence="1" type="ORF">TcWFU_001367</name>
</gene>
<dbReference type="Proteomes" id="UP001651158">
    <property type="component" value="Unassembled WGS sequence"/>
</dbReference>
<keyword evidence="2" id="KW-1185">Reference proteome</keyword>
<accession>A0ABR4Q7L7</accession>
<proteinExistence type="predicted"/>